<protein>
    <submittedName>
        <fullName evidence="2">Uncharacterized protein</fullName>
    </submittedName>
</protein>
<dbReference type="RefSeq" id="WP_226188535.1">
    <property type="nucleotide sequence ID" value="NZ_JAJADQ010000010.1"/>
</dbReference>
<evidence type="ECO:0000256" key="1">
    <source>
        <dbReference type="SAM" id="SignalP"/>
    </source>
</evidence>
<evidence type="ECO:0000313" key="3">
    <source>
        <dbReference type="Proteomes" id="UP001165297"/>
    </source>
</evidence>
<dbReference type="EMBL" id="JAJADQ010000010">
    <property type="protein sequence ID" value="MCB2379523.1"/>
    <property type="molecule type" value="Genomic_DNA"/>
</dbReference>
<feature type="chain" id="PRO_5046583413" evidence="1">
    <location>
        <begin position="21"/>
        <end position="282"/>
    </location>
</feature>
<comment type="caution">
    <text evidence="2">The sequence shown here is derived from an EMBL/GenBank/DDBJ whole genome shotgun (WGS) entry which is preliminary data.</text>
</comment>
<evidence type="ECO:0000313" key="2">
    <source>
        <dbReference type="EMBL" id="MCB2379523.1"/>
    </source>
</evidence>
<dbReference type="PROSITE" id="PS51257">
    <property type="entry name" value="PROKAR_LIPOPROTEIN"/>
    <property type="match status" value="1"/>
</dbReference>
<organism evidence="2 3">
    <name type="scientific">Hymenobacter nitidus</name>
    <dbReference type="NCBI Taxonomy" id="2880929"/>
    <lineage>
        <taxon>Bacteria</taxon>
        <taxon>Pseudomonadati</taxon>
        <taxon>Bacteroidota</taxon>
        <taxon>Cytophagia</taxon>
        <taxon>Cytophagales</taxon>
        <taxon>Hymenobacteraceae</taxon>
        <taxon>Hymenobacter</taxon>
    </lineage>
</organism>
<name>A0ABS8AGF8_9BACT</name>
<feature type="signal peptide" evidence="1">
    <location>
        <begin position="1"/>
        <end position="20"/>
    </location>
</feature>
<reference evidence="2" key="1">
    <citation type="submission" date="2021-10" db="EMBL/GenBank/DDBJ databases">
        <authorList>
            <person name="Dean J.D."/>
            <person name="Kim M.K."/>
            <person name="Newey C.N."/>
            <person name="Stoker T.S."/>
            <person name="Thompson D.W."/>
            <person name="Grose J.H."/>
        </authorList>
    </citation>
    <scope>NUCLEOTIDE SEQUENCE</scope>
    <source>
        <strain evidence="2">BT635</strain>
    </source>
</reference>
<gene>
    <name evidence="2" type="ORF">LGH70_18140</name>
</gene>
<keyword evidence="3" id="KW-1185">Reference proteome</keyword>
<proteinExistence type="predicted"/>
<accession>A0ABS8AGF8</accession>
<sequence length="282" mass="30812">MKKPLYLLSFVLVFAAACQQQTVPVQVSATAVTVPAAPKAAALPTPAPATVATAVPTPEMLAFLRQYAVGKLLVRDDGPLNGFIGPEHYRTELVLTAVVPDSSQSNLYRVSGKSRYKNVMTPLSGSITLTQLFDQANVAGLDKNKHQEPENTYSAVGTFELVEDSTVRGAGRYAGTVVIDFLVGADQQLEIYNKGRHTASRDGGITLDGTWTSLATKRQKPVVWVYYIWSYGESVLKNFNVGERGPEVNPKYAKLGWGEFWENDEWWHEAEIVTAEAASDSL</sequence>
<keyword evidence="1" id="KW-0732">Signal</keyword>
<dbReference type="Proteomes" id="UP001165297">
    <property type="component" value="Unassembled WGS sequence"/>
</dbReference>